<reference evidence="2" key="1">
    <citation type="submission" date="2016-12" db="EMBL/GenBank/DDBJ databases">
        <authorList>
            <person name="Herbold C."/>
        </authorList>
    </citation>
    <scope>NUCLEOTIDE SEQUENCE [LARGE SCALE GENOMIC DNA]</scope>
</reference>
<evidence type="ECO:0000313" key="1">
    <source>
        <dbReference type="EMBL" id="SHO46708.1"/>
    </source>
</evidence>
<sequence length="118" mass="13240">MIVNIGARLASTTRQRASAPPNIPSLHNKRATGAMIRDIPTTLRENKISGLNTTRRIDTPEKAIHNMSLISRFFRSRKDANPSMVKAAIIRTIFTTERPSNITFHSNGKCTTFSFQKE</sequence>
<accession>A0A2H1EHW2</accession>
<dbReference type="EMBL" id="FRFC01000004">
    <property type="protein sequence ID" value="SHO46708.1"/>
    <property type="molecule type" value="Genomic_DNA"/>
</dbReference>
<proteinExistence type="predicted"/>
<evidence type="ECO:0000313" key="2">
    <source>
        <dbReference type="Proteomes" id="UP000232412"/>
    </source>
</evidence>
<protein>
    <submittedName>
        <fullName evidence="1">Uncharacterized protein</fullName>
    </submittedName>
</protein>
<dbReference type="AlphaFoldDB" id="A0A2H1EHW2"/>
<dbReference type="Proteomes" id="UP000232412">
    <property type="component" value="Unassembled WGS sequence"/>
</dbReference>
<name>A0A2H1EHW2_9ARCH</name>
<organism evidence="1 2">
    <name type="scientific">Nitrosotalea sinensis</name>
    <dbReference type="NCBI Taxonomy" id="1499975"/>
    <lineage>
        <taxon>Archaea</taxon>
        <taxon>Nitrososphaerota</taxon>
        <taxon>Nitrososphaeria</taxon>
        <taxon>Nitrosotaleales</taxon>
        <taxon>Nitrosotaleaceae</taxon>
        <taxon>Nitrosotalea</taxon>
    </lineage>
</organism>
<gene>
    <name evidence="1" type="ORF">NSIN_30240</name>
</gene>
<keyword evidence="2" id="KW-1185">Reference proteome</keyword>